<organism evidence="6 7">
    <name type="scientific">Chenopodium quinoa</name>
    <name type="common">Quinoa</name>
    <dbReference type="NCBI Taxonomy" id="63459"/>
    <lineage>
        <taxon>Eukaryota</taxon>
        <taxon>Viridiplantae</taxon>
        <taxon>Streptophyta</taxon>
        <taxon>Embryophyta</taxon>
        <taxon>Tracheophyta</taxon>
        <taxon>Spermatophyta</taxon>
        <taxon>Magnoliopsida</taxon>
        <taxon>eudicotyledons</taxon>
        <taxon>Gunneridae</taxon>
        <taxon>Pentapetalae</taxon>
        <taxon>Caryophyllales</taxon>
        <taxon>Chenopodiaceae</taxon>
        <taxon>Chenopodioideae</taxon>
        <taxon>Atripliceae</taxon>
        <taxon>Chenopodium</taxon>
    </lineage>
</organism>
<dbReference type="InterPro" id="IPR012337">
    <property type="entry name" value="RNaseH-like_sf"/>
</dbReference>
<reference evidence="6" key="2">
    <citation type="submission" date="2021-03" db="UniProtKB">
        <authorList>
            <consortium name="EnsemblPlants"/>
        </authorList>
    </citation>
    <scope>IDENTIFICATION</scope>
</reference>
<dbReference type="PANTHER" id="PTHR46481:SF10">
    <property type="entry name" value="ZINC FINGER BED DOMAIN-CONTAINING PROTEIN 39"/>
    <property type="match status" value="1"/>
</dbReference>
<keyword evidence="3" id="KW-0863">Zinc-finger</keyword>
<reference evidence="6" key="1">
    <citation type="journal article" date="2017" name="Nature">
        <title>The genome of Chenopodium quinoa.</title>
        <authorList>
            <person name="Jarvis D.E."/>
            <person name="Ho Y.S."/>
            <person name="Lightfoot D.J."/>
            <person name="Schmoeckel S.M."/>
            <person name="Li B."/>
            <person name="Borm T.J.A."/>
            <person name="Ohyanagi H."/>
            <person name="Mineta K."/>
            <person name="Michell C.T."/>
            <person name="Saber N."/>
            <person name="Kharbatia N.M."/>
            <person name="Rupper R.R."/>
            <person name="Sharp A.R."/>
            <person name="Dally N."/>
            <person name="Boughton B.A."/>
            <person name="Woo Y.H."/>
            <person name="Gao G."/>
            <person name="Schijlen E.G.W.M."/>
            <person name="Guo X."/>
            <person name="Momin A.A."/>
            <person name="Negrao S."/>
            <person name="Al-Babili S."/>
            <person name="Gehring C."/>
            <person name="Roessner U."/>
            <person name="Jung C."/>
            <person name="Murphy K."/>
            <person name="Arold S.T."/>
            <person name="Gojobori T."/>
            <person name="van der Linden C.G."/>
            <person name="van Loo E.N."/>
            <person name="Jellen E.N."/>
            <person name="Maughan P.J."/>
            <person name="Tester M."/>
        </authorList>
    </citation>
    <scope>NUCLEOTIDE SEQUENCE [LARGE SCALE GENOMIC DNA]</scope>
    <source>
        <strain evidence="6">cv. PI 614886</strain>
    </source>
</reference>
<dbReference type="Proteomes" id="UP000596660">
    <property type="component" value="Unplaced"/>
</dbReference>
<proteinExistence type="predicted"/>
<evidence type="ECO:0000256" key="1">
    <source>
        <dbReference type="ARBA" id="ARBA00004123"/>
    </source>
</evidence>
<keyword evidence="5" id="KW-0539">Nucleus</keyword>
<keyword evidence="4" id="KW-0862">Zinc</keyword>
<evidence type="ECO:0000256" key="3">
    <source>
        <dbReference type="ARBA" id="ARBA00022771"/>
    </source>
</evidence>
<dbReference type="PANTHER" id="PTHR46481">
    <property type="entry name" value="ZINC FINGER BED DOMAIN-CONTAINING PROTEIN 4"/>
    <property type="match status" value="1"/>
</dbReference>
<name>A0A803MN86_CHEQI</name>
<evidence type="ECO:0000313" key="7">
    <source>
        <dbReference type="Proteomes" id="UP000596660"/>
    </source>
</evidence>
<comment type="subcellular location">
    <subcellularLocation>
        <location evidence="1">Nucleus</location>
    </subcellularLocation>
</comment>
<dbReference type="EnsemblPlants" id="AUR62032737-RA">
    <property type="protein sequence ID" value="AUR62032737-RA:cds"/>
    <property type="gene ID" value="AUR62032737"/>
</dbReference>
<evidence type="ECO:0000256" key="4">
    <source>
        <dbReference type="ARBA" id="ARBA00022833"/>
    </source>
</evidence>
<dbReference type="InterPro" id="IPR052035">
    <property type="entry name" value="ZnF_BED_domain_contain"/>
</dbReference>
<keyword evidence="7" id="KW-1185">Reference proteome</keyword>
<dbReference type="SUPFAM" id="SSF53098">
    <property type="entry name" value="Ribonuclease H-like"/>
    <property type="match status" value="1"/>
</dbReference>
<dbReference type="AlphaFoldDB" id="A0A803MN86"/>
<protein>
    <submittedName>
        <fullName evidence="6">Uncharacterized protein</fullName>
    </submittedName>
</protein>
<dbReference type="GO" id="GO:0005634">
    <property type="term" value="C:nucleus"/>
    <property type="evidence" value="ECO:0007669"/>
    <property type="project" value="UniProtKB-SubCell"/>
</dbReference>
<dbReference type="GO" id="GO:0008270">
    <property type="term" value="F:zinc ion binding"/>
    <property type="evidence" value="ECO:0007669"/>
    <property type="project" value="UniProtKB-KW"/>
</dbReference>
<sequence length="228" mass="26128">MDNIIYDEHVYAPDEIEYECTPEEKANVPISSVVTIESNNVDANTMQPVLAALDKKWSSVWLEFLTLDKAESSDGKQRSIYKHCQKSSFISDAHYGTKNMHRHLRKCSAYAKHLKNQGGNKGKVIFDQKVLNFSHIDSPHTGKTMYTVVLSMLQDWGIDDKLFCFTLNNASSNDRMQDYLKETLLARDVLLYKRCAAHVLNLIVKDGLKVIEHIVEKVRLCVKRVKYS</sequence>
<evidence type="ECO:0000256" key="5">
    <source>
        <dbReference type="ARBA" id="ARBA00023242"/>
    </source>
</evidence>
<accession>A0A803MN86</accession>
<evidence type="ECO:0000256" key="2">
    <source>
        <dbReference type="ARBA" id="ARBA00022723"/>
    </source>
</evidence>
<dbReference type="Gramene" id="AUR62032737-RA">
    <property type="protein sequence ID" value="AUR62032737-RA:cds"/>
    <property type="gene ID" value="AUR62032737"/>
</dbReference>
<evidence type="ECO:0000313" key="6">
    <source>
        <dbReference type="EnsemblPlants" id="AUR62032737-RA:cds"/>
    </source>
</evidence>
<keyword evidence="2" id="KW-0479">Metal-binding</keyword>